<protein>
    <recommendedName>
        <fullName evidence="1">DUF5983 domain-containing protein</fullName>
    </recommendedName>
</protein>
<reference evidence="3" key="1">
    <citation type="submission" date="2016-10" db="EMBL/GenBank/DDBJ databases">
        <authorList>
            <person name="Varghese N."/>
            <person name="Submissions S."/>
        </authorList>
    </citation>
    <scope>NUCLEOTIDE SEQUENCE [LARGE SCALE GENOMIC DNA]</scope>
    <source>
        <strain evidence="3">DSM 17834</strain>
    </source>
</reference>
<dbReference type="EMBL" id="FOWX01000040">
    <property type="protein sequence ID" value="SFQ19806.1"/>
    <property type="molecule type" value="Genomic_DNA"/>
</dbReference>
<sequence length="192" mass="21580">MQLFSCIFNDDFALVSEGQAIPTDLDERCQSIGLVRHVVYAVIGTALNERYHIGDLYSREEAQAVIRRLSFETGRYSRAWEISTLHLPEEAVRYLVDWINRSPPRQTGLLFEPFALPDCCGFGCKLICTPWTDEHLMEVDGQCYGALRQAQLATGVPDALVRILHLASLADTRFLIFDPSASTLPGLPVYDE</sequence>
<dbReference type="Pfam" id="PF19419">
    <property type="entry name" value="DUF5983"/>
    <property type="match status" value="1"/>
</dbReference>
<evidence type="ECO:0000259" key="1">
    <source>
        <dbReference type="Pfam" id="PF19419"/>
    </source>
</evidence>
<keyword evidence="3" id="KW-1185">Reference proteome</keyword>
<evidence type="ECO:0000313" key="3">
    <source>
        <dbReference type="Proteomes" id="UP000198784"/>
    </source>
</evidence>
<proteinExistence type="predicted"/>
<gene>
    <name evidence="2" type="ORF">SAMN05216190_14036</name>
</gene>
<feature type="domain" description="DUF5983" evidence="1">
    <location>
        <begin position="80"/>
        <end position="191"/>
    </location>
</feature>
<accession>A0A1I5WKC3</accession>
<dbReference type="STRING" id="289003.SAMN05216190_14036"/>
<dbReference type="Proteomes" id="UP000198784">
    <property type="component" value="Unassembled WGS sequence"/>
</dbReference>
<name>A0A1I5WKC3_9PSED</name>
<evidence type="ECO:0000313" key="2">
    <source>
        <dbReference type="EMBL" id="SFQ19806.1"/>
    </source>
</evidence>
<dbReference type="AlphaFoldDB" id="A0A1I5WKC3"/>
<organism evidence="2 3">
    <name type="scientific">Pseudomonas borbori</name>
    <dbReference type="NCBI Taxonomy" id="289003"/>
    <lineage>
        <taxon>Bacteria</taxon>
        <taxon>Pseudomonadati</taxon>
        <taxon>Pseudomonadota</taxon>
        <taxon>Gammaproteobacteria</taxon>
        <taxon>Pseudomonadales</taxon>
        <taxon>Pseudomonadaceae</taxon>
        <taxon>Pseudomonas</taxon>
    </lineage>
</organism>
<dbReference type="InterPro" id="IPR046025">
    <property type="entry name" value="DUF5983"/>
</dbReference>